<dbReference type="EMBL" id="RQVQ01000037">
    <property type="protein sequence ID" value="RRJ88911.1"/>
    <property type="molecule type" value="Genomic_DNA"/>
</dbReference>
<evidence type="ECO:0000313" key="1">
    <source>
        <dbReference type="EMBL" id="RRJ88911.1"/>
    </source>
</evidence>
<organism evidence="1 2">
    <name type="scientific">Paenimyroides tangerinum</name>
    <dbReference type="NCBI Taxonomy" id="2488728"/>
    <lineage>
        <taxon>Bacteria</taxon>
        <taxon>Pseudomonadati</taxon>
        <taxon>Bacteroidota</taxon>
        <taxon>Flavobacteriia</taxon>
        <taxon>Flavobacteriales</taxon>
        <taxon>Flavobacteriaceae</taxon>
        <taxon>Paenimyroides</taxon>
    </lineage>
</organism>
<dbReference type="InterPro" id="IPR032286">
    <property type="entry name" value="DUF4837"/>
</dbReference>
<keyword evidence="2" id="KW-1185">Reference proteome</keyword>
<gene>
    <name evidence="1" type="ORF">EG240_13250</name>
</gene>
<comment type="caution">
    <text evidence="1">The sequence shown here is derived from an EMBL/GenBank/DDBJ whole genome shotgun (WGS) entry which is preliminary data.</text>
</comment>
<accession>A0A3P3W1I9</accession>
<protein>
    <submittedName>
        <fullName evidence="1">DUF4837 family protein</fullName>
    </submittedName>
</protein>
<evidence type="ECO:0000313" key="2">
    <source>
        <dbReference type="Proteomes" id="UP000275719"/>
    </source>
</evidence>
<reference evidence="1 2" key="1">
    <citation type="submission" date="2018-11" db="EMBL/GenBank/DDBJ databases">
        <title>Flavobacterium sp. nov., YIM 102701-2 draft genome.</title>
        <authorList>
            <person name="Li G."/>
            <person name="Jiang Y."/>
        </authorList>
    </citation>
    <scope>NUCLEOTIDE SEQUENCE [LARGE SCALE GENOMIC DNA]</scope>
    <source>
        <strain evidence="1 2">YIM 102701-2</strain>
    </source>
</reference>
<proteinExistence type="predicted"/>
<sequence>MQLKYLYLIFIVVCITSCSKKNEITTGKLNPSFGSRNHITVVIEDDLWNGEVGDSIRKRLAQTGFGLDKDEPIFDLDQYSPEIFSTKAKTSRNIVVFSNSDDYLFTLEKSFYATPQNLFFVRANSNKELIQNFNTHADSIISVFRKSELNEEQHALVRKELLDTDIVKEFFACTIKIPKTFQLVLEHDNFLWFQKDLPTGNSNLVIYEVPISSIENSKDDIEDNLIKVQDSISKLFIQGSNENSYLITETGFFPSFKPIQIQEFSGYEISGTWEMENDFMSGPFLNIALKDSYYDRYLIFQAFVNYPYKSKRDLLFEMEGIIKTVNFYDNEN</sequence>
<name>A0A3P3W1I9_9FLAO</name>
<dbReference type="Proteomes" id="UP000275719">
    <property type="component" value="Unassembled WGS sequence"/>
</dbReference>
<dbReference type="AlphaFoldDB" id="A0A3P3W1I9"/>
<dbReference type="Pfam" id="PF16125">
    <property type="entry name" value="DUF4837"/>
    <property type="match status" value="1"/>
</dbReference>